<dbReference type="SUPFAM" id="SSF52047">
    <property type="entry name" value="RNI-like"/>
    <property type="match status" value="1"/>
</dbReference>
<dbReference type="Proteomes" id="UP001054252">
    <property type="component" value="Unassembled WGS sequence"/>
</dbReference>
<evidence type="ECO:0000313" key="2">
    <source>
        <dbReference type="Proteomes" id="UP001054252"/>
    </source>
</evidence>
<dbReference type="Gene3D" id="3.80.10.10">
    <property type="entry name" value="Ribonuclease Inhibitor"/>
    <property type="match status" value="1"/>
</dbReference>
<protein>
    <recommendedName>
        <fullName evidence="3">F-box domain-containing protein</fullName>
    </recommendedName>
</protein>
<dbReference type="PANTHER" id="PTHR38926:SF13">
    <property type="entry name" value="F-BOX DOMAIN CONTAINING PROTEIN, EXPRESSED"/>
    <property type="match status" value="1"/>
</dbReference>
<evidence type="ECO:0000313" key="1">
    <source>
        <dbReference type="EMBL" id="GKV39509.1"/>
    </source>
</evidence>
<organism evidence="1 2">
    <name type="scientific">Rubroshorea leprosula</name>
    <dbReference type="NCBI Taxonomy" id="152421"/>
    <lineage>
        <taxon>Eukaryota</taxon>
        <taxon>Viridiplantae</taxon>
        <taxon>Streptophyta</taxon>
        <taxon>Embryophyta</taxon>
        <taxon>Tracheophyta</taxon>
        <taxon>Spermatophyta</taxon>
        <taxon>Magnoliopsida</taxon>
        <taxon>eudicotyledons</taxon>
        <taxon>Gunneridae</taxon>
        <taxon>Pentapetalae</taxon>
        <taxon>rosids</taxon>
        <taxon>malvids</taxon>
        <taxon>Malvales</taxon>
        <taxon>Dipterocarpaceae</taxon>
        <taxon>Rubroshorea</taxon>
    </lineage>
</organism>
<evidence type="ECO:0008006" key="3">
    <source>
        <dbReference type="Google" id="ProtNLM"/>
    </source>
</evidence>
<accession>A0AAV5LQU7</accession>
<dbReference type="InterPro" id="IPR032675">
    <property type="entry name" value="LRR_dom_sf"/>
</dbReference>
<proteinExistence type="predicted"/>
<dbReference type="AlphaFoldDB" id="A0AAV5LQU7"/>
<dbReference type="EMBL" id="BPVZ01000135">
    <property type="protein sequence ID" value="GKV39509.1"/>
    <property type="molecule type" value="Genomic_DNA"/>
</dbReference>
<sequence length="322" mass="36735">MIASAAGWGDLEGNLLLKIFKQLTREDLISATWFVCGWWRSVSSAILFWKDESTLELRTDVKHLSRSRNLDPSQRLKEALKCVMDCFPTSSSSHKGAAVRTILFSRAMFLLDMHINLVAKKSPKLRKLILPKAYTVTVPGLCRAIRKWEELEELSIGPVRNLNAPSFFRVLGKTCRNLTILTLSSYCTDSSMYFRLDEINSLSLSRCVPQLRMLSMDKMPIFRRGVCIILQKCKNLEKLNLSKCGRMFYDYPSIYGPGLGKLYGKEISVEIKRDKGYQSMRWFIDTLDESYTPKRGVKCLWSIGKEAFFAHKPPGSPSIDCS</sequence>
<name>A0AAV5LQU7_9ROSI</name>
<keyword evidence="2" id="KW-1185">Reference proteome</keyword>
<comment type="caution">
    <text evidence="1">The sequence shown here is derived from an EMBL/GenBank/DDBJ whole genome shotgun (WGS) entry which is preliminary data.</text>
</comment>
<dbReference type="PANTHER" id="PTHR38926">
    <property type="entry name" value="F-BOX DOMAIN CONTAINING PROTEIN, EXPRESSED"/>
    <property type="match status" value="1"/>
</dbReference>
<gene>
    <name evidence="1" type="ORF">SLEP1_g47267</name>
</gene>
<reference evidence="1 2" key="1">
    <citation type="journal article" date="2021" name="Commun. Biol.">
        <title>The genome of Shorea leprosula (Dipterocarpaceae) highlights the ecological relevance of drought in aseasonal tropical rainforests.</title>
        <authorList>
            <person name="Ng K.K.S."/>
            <person name="Kobayashi M.J."/>
            <person name="Fawcett J.A."/>
            <person name="Hatakeyama M."/>
            <person name="Paape T."/>
            <person name="Ng C.H."/>
            <person name="Ang C.C."/>
            <person name="Tnah L.H."/>
            <person name="Lee C.T."/>
            <person name="Nishiyama T."/>
            <person name="Sese J."/>
            <person name="O'Brien M.J."/>
            <person name="Copetti D."/>
            <person name="Mohd Noor M.I."/>
            <person name="Ong R.C."/>
            <person name="Putra M."/>
            <person name="Sireger I.Z."/>
            <person name="Indrioko S."/>
            <person name="Kosugi Y."/>
            <person name="Izuno A."/>
            <person name="Isagi Y."/>
            <person name="Lee S.L."/>
            <person name="Shimizu K.K."/>
        </authorList>
    </citation>
    <scope>NUCLEOTIDE SEQUENCE [LARGE SCALE GENOMIC DNA]</scope>
    <source>
        <strain evidence="1">214</strain>
    </source>
</reference>